<evidence type="ECO:0000313" key="7">
    <source>
        <dbReference type="EMBL" id="NXY45909.1"/>
    </source>
</evidence>
<feature type="non-terminal residue" evidence="7">
    <location>
        <position position="1"/>
    </location>
</feature>
<feature type="region of interest" description="Disordered" evidence="6">
    <location>
        <begin position="68"/>
        <end position="99"/>
    </location>
</feature>
<feature type="compositionally biased region" description="Gly residues" evidence="6">
    <location>
        <begin position="75"/>
        <end position="99"/>
    </location>
</feature>
<dbReference type="OrthoDB" id="9385388at2759"/>
<dbReference type="GO" id="GO:0005200">
    <property type="term" value="F:structural constituent of cytoskeleton"/>
    <property type="evidence" value="ECO:0007669"/>
    <property type="project" value="InterPro"/>
</dbReference>
<comment type="caution">
    <text evidence="7">The sequence shown here is derived from an EMBL/GenBank/DDBJ whole genome shotgun (WGS) entry which is preliminary data.</text>
</comment>
<evidence type="ECO:0000256" key="2">
    <source>
        <dbReference type="ARBA" id="ARBA00011806"/>
    </source>
</evidence>
<evidence type="ECO:0000256" key="3">
    <source>
        <dbReference type="ARBA" id="ARBA00022744"/>
    </source>
</evidence>
<proteinExistence type="inferred from homology"/>
<name>A0A7L4JZC7_9AVES</name>
<dbReference type="InterPro" id="IPR003461">
    <property type="entry name" value="Keratin"/>
</dbReference>
<dbReference type="PANTHER" id="PTHR31203">
    <property type="entry name" value="BETA-KERATIN-RELATED PROTEIN-RELATED"/>
    <property type="match status" value="1"/>
</dbReference>
<dbReference type="Proteomes" id="UP000519239">
    <property type="component" value="Unassembled WGS sequence"/>
</dbReference>
<evidence type="ECO:0000313" key="8">
    <source>
        <dbReference type="Proteomes" id="UP000519239"/>
    </source>
</evidence>
<accession>A0A7L4JZC7</accession>
<sequence>RCLPPCEVTCSQPCAYSRSLKPCVMSCGDSTAMVFAPPVFVRFPGPVFYNCPQDSLVGAEIPQISGPMTSYSSDGTGGSFGSGGMSGTEGSYGSGRYLG</sequence>
<evidence type="ECO:0000256" key="6">
    <source>
        <dbReference type="SAM" id="MobiDB-lite"/>
    </source>
</evidence>
<evidence type="ECO:0000256" key="5">
    <source>
        <dbReference type="RuleBase" id="RU364002"/>
    </source>
</evidence>
<keyword evidence="8" id="KW-1185">Reference proteome</keyword>
<dbReference type="AlphaFoldDB" id="A0A7L4JZC7"/>
<reference evidence="7 8" key="1">
    <citation type="submission" date="2019-09" db="EMBL/GenBank/DDBJ databases">
        <title>Bird 10,000 Genomes (B10K) Project - Family phase.</title>
        <authorList>
            <person name="Zhang G."/>
        </authorList>
    </citation>
    <scope>NUCLEOTIDE SEQUENCE [LARGE SCALE GENOMIC DNA]</scope>
    <source>
        <strain evidence="7">B10K-CU-031-02</strain>
        <tissue evidence="7">Muscle</tissue>
    </source>
</reference>
<keyword evidence="4" id="KW-0007">Acetylation</keyword>
<feature type="non-terminal residue" evidence="7">
    <location>
        <position position="99"/>
    </location>
</feature>
<organism evidence="7 8">
    <name type="scientific">Ceuthmochares aereus</name>
    <dbReference type="NCBI Taxonomy" id="1961834"/>
    <lineage>
        <taxon>Eukaryota</taxon>
        <taxon>Metazoa</taxon>
        <taxon>Chordata</taxon>
        <taxon>Craniata</taxon>
        <taxon>Vertebrata</taxon>
        <taxon>Euteleostomi</taxon>
        <taxon>Archelosauria</taxon>
        <taxon>Archosauria</taxon>
        <taxon>Dinosauria</taxon>
        <taxon>Saurischia</taxon>
        <taxon>Theropoda</taxon>
        <taxon>Coelurosauria</taxon>
        <taxon>Aves</taxon>
        <taxon>Neognathae</taxon>
        <taxon>Neoaves</taxon>
        <taxon>Otidimorphae</taxon>
        <taxon>Cuculiformes</taxon>
        <taxon>Cuculidae</taxon>
        <taxon>Ceuthmochares</taxon>
    </lineage>
</organism>
<dbReference type="EMBL" id="VWPQ01004180">
    <property type="protein sequence ID" value="NXY45909.1"/>
    <property type="molecule type" value="Genomic_DNA"/>
</dbReference>
<gene>
    <name evidence="7" type="primary">Bkj_1</name>
    <name evidence="7" type="ORF">CEUAER_R08822</name>
</gene>
<comment type="subunit">
    <text evidence="2 5">The avian keratins (F-ker, S-ker, C-ker and B-ker) are a complex mixture of very similar polypeptides.</text>
</comment>
<dbReference type="GO" id="GO:0005882">
    <property type="term" value="C:intermediate filament"/>
    <property type="evidence" value="ECO:0007669"/>
    <property type="project" value="UniProtKB-KW"/>
</dbReference>
<comment type="similarity">
    <text evidence="1 5">Belongs to the avian keratin family.</text>
</comment>
<evidence type="ECO:0000256" key="1">
    <source>
        <dbReference type="ARBA" id="ARBA00008702"/>
    </source>
</evidence>
<keyword evidence="3 5" id="KW-0416">Keratin</keyword>
<dbReference type="Pfam" id="PF02422">
    <property type="entry name" value="Keratin"/>
    <property type="match status" value="1"/>
</dbReference>
<evidence type="ECO:0000256" key="4">
    <source>
        <dbReference type="ARBA" id="ARBA00022990"/>
    </source>
</evidence>
<protein>
    <recommendedName>
        <fullName evidence="5">Keratin</fullName>
    </recommendedName>
</protein>
<dbReference type="PANTHER" id="PTHR31203:SF1">
    <property type="entry name" value="BETA-KERATIN-RELATED PROTEIN-RELATED"/>
    <property type="match status" value="1"/>
</dbReference>